<name>A0A419S5K6_9SPHI</name>
<evidence type="ECO:0000313" key="1">
    <source>
        <dbReference type="EMBL" id="RKD15260.1"/>
    </source>
</evidence>
<dbReference type="EMBL" id="MBTA01000025">
    <property type="protein sequence ID" value="RKD15260.1"/>
    <property type="molecule type" value="Genomic_DNA"/>
</dbReference>
<accession>A0A419S5K6</accession>
<dbReference type="AlphaFoldDB" id="A0A419S5K6"/>
<dbReference type="SUPFAM" id="SSF82171">
    <property type="entry name" value="DPP6 N-terminal domain-like"/>
    <property type="match status" value="1"/>
</dbReference>
<dbReference type="RefSeq" id="WP_120182227.1">
    <property type="nucleotide sequence ID" value="NZ_MBTA01000025.1"/>
</dbReference>
<sequence length="944" mass="107858">MPYINIKTIIFSIISIIILSFCSQRCFSQLIDGGQNPPSVKFRQINTERFQIIYPTPLEFDAQKVANTLEAVVADVSKTLGRQPKPISIILQNQGVQSNGFVTMAPRHSEFYTMPGQEFDAQDWLNSLAVHELRHVVQFDNLAPNLGAPLFEELKLALFGINLPAWFFEGDAVGIETALSKAGRGRLPAFEQTLRTNILSQNKFSYSKNYFGSYKNFVSGYYPMGYFMTTKIRKDNGPKILSNILTRIKDLPFRPYNFSSSLKKFTGIGTRQLYLQTMAEMEKLWSAQEEKIKLEQYPVLNPTNIKNPSNYLLPQIDEKGRLLCLKNSFTASPSIITIGPQKKEEVLVKIGPQTEANFSLAKDLICWDEIRIDSRYQQRTFSVICTYNLTTKKYRQLTHKTRLFSPSFSADGKKIIAVKVSQSNHFNLVELDAESGNLLKEFPNPENYTLQTPAYNNDATKIIVTAVCEKGKSLLLYEGDNARLLLPFTTQLIARPIFWNKQIIFKAHYNGIENIYLLTERGEMRQLSHSRFGANYPYVNRGQLYFSDYSANGYNIASLDLRRHNDAHASREENTFVEYYSSLISQENASNILESVDSVRYPSKPYPDFSHVFYFHSLRPSVTENQYNNDYNLGFDLISNNKLNTAAASLGYQYNSALHSGSYSANFSYQKYYPKLSLSYRNRPRLAYTKIKNQTDSIIVPFTWREHYSSLDVSIPYAKNWLNKSLYGSFTVSTSYTQRYNQNMQVSGFLLQNVFPLKYRFAIGINSQRSARDLAPRWGQNLEFNYEHAPFDKKLVGSNFFVKSAFYFPGLAPNHSFSASLNFQTNSGVYLYHADIPRANGWANMPGILKLKNTLLLSYRFPVAYPDWELGPIAYVKRIKGGVFSDFENINAGNGLRGYGLDLSADMNLLRYYLPIFEFGGKIIIPAESATKKPIFELGINFNY</sequence>
<gene>
    <name evidence="1" type="ORF">BCY91_07055</name>
</gene>
<dbReference type="Proteomes" id="UP000283433">
    <property type="component" value="Unassembled WGS sequence"/>
</dbReference>
<comment type="caution">
    <text evidence="1">The sequence shown here is derived from an EMBL/GenBank/DDBJ whole genome shotgun (WGS) entry which is preliminary data.</text>
</comment>
<reference evidence="1 2" key="1">
    <citation type="submission" date="2016-07" db="EMBL/GenBank/DDBJ databases">
        <title>Genome of Pelobium manganitolerans.</title>
        <authorList>
            <person name="Wu S."/>
            <person name="Wang G."/>
        </authorList>
    </citation>
    <scope>NUCLEOTIDE SEQUENCE [LARGE SCALE GENOMIC DNA]</scope>
    <source>
        <strain evidence="1 2">YS-25</strain>
    </source>
</reference>
<evidence type="ECO:0008006" key="3">
    <source>
        <dbReference type="Google" id="ProtNLM"/>
    </source>
</evidence>
<organism evidence="1 2">
    <name type="scientific">Pelobium manganitolerans</name>
    <dbReference type="NCBI Taxonomy" id="1842495"/>
    <lineage>
        <taxon>Bacteria</taxon>
        <taxon>Pseudomonadati</taxon>
        <taxon>Bacteroidota</taxon>
        <taxon>Sphingobacteriia</taxon>
        <taxon>Sphingobacteriales</taxon>
        <taxon>Sphingobacteriaceae</taxon>
        <taxon>Pelobium</taxon>
    </lineage>
</organism>
<dbReference type="Gene3D" id="2.120.10.30">
    <property type="entry name" value="TolB, C-terminal domain"/>
    <property type="match status" value="1"/>
</dbReference>
<proteinExistence type="predicted"/>
<evidence type="ECO:0000313" key="2">
    <source>
        <dbReference type="Proteomes" id="UP000283433"/>
    </source>
</evidence>
<keyword evidence="2" id="KW-1185">Reference proteome</keyword>
<dbReference type="InterPro" id="IPR011042">
    <property type="entry name" value="6-blade_b-propeller_TolB-like"/>
</dbReference>
<protein>
    <recommendedName>
        <fullName evidence="3">Translocation protein TolB</fullName>
    </recommendedName>
</protein>